<dbReference type="AlphaFoldDB" id="A0A062VAT2"/>
<keyword evidence="4" id="KW-1185">Reference proteome</keyword>
<dbReference type="Pfam" id="PF00817">
    <property type="entry name" value="IMS"/>
    <property type="match status" value="1"/>
</dbReference>
<gene>
    <name evidence="3" type="ORF">HPO_05887</name>
</gene>
<dbReference type="EMBL" id="ARYM01000005">
    <property type="protein sequence ID" value="KCZ99443.1"/>
    <property type="molecule type" value="Genomic_DNA"/>
</dbReference>
<dbReference type="InterPro" id="IPR043502">
    <property type="entry name" value="DNA/RNA_pol_sf"/>
</dbReference>
<dbReference type="InterPro" id="IPR050356">
    <property type="entry name" value="SulA_CellDiv_inhibitor"/>
</dbReference>
<evidence type="ECO:0000313" key="3">
    <source>
        <dbReference type="EMBL" id="KCZ99443.1"/>
    </source>
</evidence>
<sequence>MAAANQAALASGIHPGLRFTDARATLPDIAAEEVDREGDRKSLAALAAWMVRFSPLVALEGEDGLILEITGCDHLFGGESKMADALSVRLARTGYGHRIGIAGTLGGAWALAHAAAEEGQPALLSSGAEREGLAPLPTSALRISGTAITLLRRFGLTRIGQLYDIDRKALTRRFNSRQAADAVTLRLDQALGLRSEPFMPFRPPPDHFARLACPEPLTDAAGIDAGLIKLTEELCSDLSADGLGAQTFLFQAFRSDGEMSSIRVNAARPVRSVEHILRLFGEKICQIDPGFGIDLLLLEASRTGPMTAGSRPLSGDLSGTDLDEEALSALADRINARIGEGTVTITLPEARHPVLMAEKTVPFAGQGMEGALPPDNLPGLRPARLFAQPERVEVIAEVPDGPPLRFVWRRKVRRVVRADGPERIAPEWWAYLPAQAGTASALPRTRDYYRVEDEDGRRYWVYRNGLYGDGRGETPDWFVQGLFA</sequence>
<dbReference type="PANTHER" id="PTHR35369:SF2">
    <property type="entry name" value="BLR3025 PROTEIN"/>
    <property type="match status" value="1"/>
</dbReference>
<dbReference type="GO" id="GO:0006281">
    <property type="term" value="P:DNA repair"/>
    <property type="evidence" value="ECO:0007669"/>
    <property type="project" value="InterPro"/>
</dbReference>
<dbReference type="CDD" id="cd03468">
    <property type="entry name" value="PolY_like"/>
    <property type="match status" value="1"/>
</dbReference>
<evidence type="ECO:0000259" key="2">
    <source>
        <dbReference type="Pfam" id="PF00817"/>
    </source>
</evidence>
<organism evidence="3 4">
    <name type="scientific">Hyphomonas polymorpha PS728</name>
    <dbReference type="NCBI Taxonomy" id="1280954"/>
    <lineage>
        <taxon>Bacteria</taxon>
        <taxon>Pseudomonadati</taxon>
        <taxon>Pseudomonadota</taxon>
        <taxon>Alphaproteobacteria</taxon>
        <taxon>Hyphomonadales</taxon>
        <taxon>Hyphomonadaceae</taxon>
        <taxon>Hyphomonas</taxon>
    </lineage>
</organism>
<dbReference type="PANTHER" id="PTHR35369">
    <property type="entry name" value="BLR3025 PROTEIN-RELATED"/>
    <property type="match status" value="1"/>
</dbReference>
<reference evidence="3 4" key="1">
    <citation type="journal article" date="2014" name="Antonie Van Leeuwenhoek">
        <title>Hyphomonas beringensis sp. nov. and Hyphomonas chukchiensis sp. nov., isolated from surface seawater of the Bering Sea and Chukchi Sea.</title>
        <authorList>
            <person name="Li C."/>
            <person name="Lai Q."/>
            <person name="Li G."/>
            <person name="Dong C."/>
            <person name="Wang J."/>
            <person name="Liao Y."/>
            <person name="Shao Z."/>
        </authorList>
    </citation>
    <scope>NUCLEOTIDE SEQUENCE [LARGE SCALE GENOMIC DNA]</scope>
    <source>
        <strain evidence="3 4">PS728</strain>
    </source>
</reference>
<feature type="domain" description="UmuC" evidence="2">
    <location>
        <begin position="2"/>
        <end position="108"/>
    </location>
</feature>
<dbReference type="STRING" id="1280954.HPO_05887"/>
<name>A0A062VAT2_9PROT</name>
<proteinExistence type="predicted"/>
<comment type="caution">
    <text evidence="3">The sequence shown here is derived from an EMBL/GenBank/DDBJ whole genome shotgun (WGS) entry which is preliminary data.</text>
</comment>
<evidence type="ECO:0000313" key="4">
    <source>
        <dbReference type="Proteomes" id="UP000027100"/>
    </source>
</evidence>
<dbReference type="PATRIC" id="fig|1280954.3.peg.1202"/>
<dbReference type="SUPFAM" id="SSF56672">
    <property type="entry name" value="DNA/RNA polymerases"/>
    <property type="match status" value="1"/>
</dbReference>
<keyword evidence="1" id="KW-0227">DNA damage</keyword>
<dbReference type="InterPro" id="IPR001126">
    <property type="entry name" value="UmuC"/>
</dbReference>
<dbReference type="Proteomes" id="UP000027100">
    <property type="component" value="Unassembled WGS sequence"/>
</dbReference>
<evidence type="ECO:0000256" key="1">
    <source>
        <dbReference type="ARBA" id="ARBA00022763"/>
    </source>
</evidence>
<protein>
    <recommendedName>
        <fullName evidence="2">UmuC domain-containing protein</fullName>
    </recommendedName>
</protein>
<dbReference type="eggNOG" id="COG0389">
    <property type="taxonomic scope" value="Bacteria"/>
</dbReference>
<accession>A0A062VAT2</accession>